<keyword evidence="1" id="KW-0378">Hydrolase</keyword>
<dbReference type="InterPro" id="IPR020084">
    <property type="entry name" value="NUDIX_hydrolase_CS"/>
</dbReference>
<evidence type="ECO:0000313" key="3">
    <source>
        <dbReference type="EMBL" id="UXX78102.1"/>
    </source>
</evidence>
<feature type="domain" description="Nudix hydrolase" evidence="2">
    <location>
        <begin position="90"/>
        <end position="217"/>
    </location>
</feature>
<dbReference type="PANTHER" id="PTHR43222">
    <property type="entry name" value="NUDIX HYDROLASE 23"/>
    <property type="match status" value="1"/>
</dbReference>
<dbReference type="CDD" id="cd03673">
    <property type="entry name" value="NUDIX_Ap6A_hydrolase"/>
    <property type="match status" value="1"/>
</dbReference>
<dbReference type="PANTHER" id="PTHR43222:SF2">
    <property type="entry name" value="NUDIX HYDROLASE 23, CHLOROPLASTIC"/>
    <property type="match status" value="1"/>
</dbReference>
<dbReference type="PROSITE" id="PS00893">
    <property type="entry name" value="NUDIX_BOX"/>
    <property type="match status" value="1"/>
</dbReference>
<dbReference type="PROSITE" id="PS51462">
    <property type="entry name" value="NUDIX"/>
    <property type="match status" value="1"/>
</dbReference>
<dbReference type="InterPro" id="IPR015797">
    <property type="entry name" value="NUDIX_hydrolase-like_dom_sf"/>
</dbReference>
<dbReference type="InterPro" id="IPR000086">
    <property type="entry name" value="NUDIX_hydrolase_dom"/>
</dbReference>
<gene>
    <name evidence="3" type="ORF">N7E81_12110</name>
</gene>
<organism evidence="3 4">
    <name type="scientific">Reichenbachiella carrageenanivorans</name>
    <dbReference type="NCBI Taxonomy" id="2979869"/>
    <lineage>
        <taxon>Bacteria</taxon>
        <taxon>Pseudomonadati</taxon>
        <taxon>Bacteroidota</taxon>
        <taxon>Cytophagia</taxon>
        <taxon>Cytophagales</taxon>
        <taxon>Reichenbachiellaceae</taxon>
        <taxon>Reichenbachiella</taxon>
    </lineage>
</organism>
<protein>
    <submittedName>
        <fullName evidence="3">NUDIX domain-containing protein</fullName>
    </submittedName>
</protein>
<dbReference type="RefSeq" id="WP_263049848.1">
    <property type="nucleotide sequence ID" value="NZ_CP106735.1"/>
</dbReference>
<dbReference type="Pfam" id="PF00293">
    <property type="entry name" value="NUDIX"/>
    <property type="match status" value="1"/>
</dbReference>
<dbReference type="SUPFAM" id="SSF55811">
    <property type="entry name" value="Nudix"/>
    <property type="match status" value="1"/>
</dbReference>
<dbReference type="EMBL" id="CP106735">
    <property type="protein sequence ID" value="UXX78102.1"/>
    <property type="molecule type" value="Genomic_DNA"/>
</dbReference>
<evidence type="ECO:0000256" key="1">
    <source>
        <dbReference type="ARBA" id="ARBA00022801"/>
    </source>
</evidence>
<reference evidence="3" key="1">
    <citation type="submission" date="2022-10" db="EMBL/GenBank/DDBJ databases">
        <title>Comparative genomics and taxonomic characterization of three novel marine species of genus Reichenbachiella exhibiting antioxidant and polysaccharide degradation activities.</title>
        <authorList>
            <person name="Muhammad N."/>
            <person name="Lee Y.-J."/>
            <person name="Ko J."/>
            <person name="Kim S.-G."/>
        </authorList>
    </citation>
    <scope>NUCLEOTIDE SEQUENCE</scope>
    <source>
        <strain evidence="3">Wsw4-B4</strain>
    </source>
</reference>
<proteinExistence type="predicted"/>
<accession>A0ABY6CW20</accession>
<dbReference type="Gene3D" id="3.90.79.10">
    <property type="entry name" value="Nucleoside Triphosphate Pyrophosphohydrolase"/>
    <property type="match status" value="1"/>
</dbReference>
<evidence type="ECO:0000259" key="2">
    <source>
        <dbReference type="PROSITE" id="PS51462"/>
    </source>
</evidence>
<dbReference type="Proteomes" id="UP001062165">
    <property type="component" value="Chromosome"/>
</dbReference>
<sequence>MKIYINDIPVRIRDRERESNKKFDVVLDSDVDDIQAIKLKGKILIKEKSNEAINKLLKIMTDKKYTKIKQIEIRVKNKVKAQEYLKGKFDIVQAAGGVVEKDGKILLILRNDLWDIPKGKLEKKEKRHEGAVREVEEETGVKVQLEEKICATWHTYIRNKKYVLKKTSWYRMTCLDDTQMTPQKEENIQKTVWMTDKEVDVALLHSYKTIERVIEKYRARILQTAD</sequence>
<keyword evidence="4" id="KW-1185">Reference proteome</keyword>
<name>A0ABY6CW20_9BACT</name>
<evidence type="ECO:0000313" key="4">
    <source>
        <dbReference type="Proteomes" id="UP001062165"/>
    </source>
</evidence>